<evidence type="ECO:0000313" key="2">
    <source>
        <dbReference type="Proteomes" id="UP000314294"/>
    </source>
</evidence>
<reference evidence="1 2" key="1">
    <citation type="submission" date="2019-03" db="EMBL/GenBank/DDBJ databases">
        <title>First draft genome of Liparis tanakae, snailfish: a comprehensive survey of snailfish specific genes.</title>
        <authorList>
            <person name="Kim W."/>
            <person name="Song I."/>
            <person name="Jeong J.-H."/>
            <person name="Kim D."/>
            <person name="Kim S."/>
            <person name="Ryu S."/>
            <person name="Song J.Y."/>
            <person name="Lee S.K."/>
        </authorList>
    </citation>
    <scope>NUCLEOTIDE SEQUENCE [LARGE SCALE GENOMIC DNA]</scope>
    <source>
        <tissue evidence="1">Muscle</tissue>
    </source>
</reference>
<proteinExistence type="predicted"/>
<gene>
    <name evidence="1" type="ORF">EYF80_051797</name>
</gene>
<comment type="caution">
    <text evidence="1">The sequence shown here is derived from an EMBL/GenBank/DDBJ whole genome shotgun (WGS) entry which is preliminary data.</text>
</comment>
<accession>A0A4Z2FA08</accession>
<sequence length="73" mass="8251">MWPWYQMILPPLPPRCSVITTHSWGILATSQEPTTMVGTRRVRTCRWGSEPTVLHSCSCGEEDWESSSLLGCL</sequence>
<keyword evidence="2" id="KW-1185">Reference proteome</keyword>
<protein>
    <submittedName>
        <fullName evidence="1">Uncharacterized protein</fullName>
    </submittedName>
</protein>
<organism evidence="1 2">
    <name type="scientific">Liparis tanakae</name>
    <name type="common">Tanaka's snailfish</name>
    <dbReference type="NCBI Taxonomy" id="230148"/>
    <lineage>
        <taxon>Eukaryota</taxon>
        <taxon>Metazoa</taxon>
        <taxon>Chordata</taxon>
        <taxon>Craniata</taxon>
        <taxon>Vertebrata</taxon>
        <taxon>Euteleostomi</taxon>
        <taxon>Actinopterygii</taxon>
        <taxon>Neopterygii</taxon>
        <taxon>Teleostei</taxon>
        <taxon>Neoteleostei</taxon>
        <taxon>Acanthomorphata</taxon>
        <taxon>Eupercaria</taxon>
        <taxon>Perciformes</taxon>
        <taxon>Cottioidei</taxon>
        <taxon>Cottales</taxon>
        <taxon>Liparidae</taxon>
        <taxon>Liparis</taxon>
    </lineage>
</organism>
<dbReference type="AlphaFoldDB" id="A0A4Z2FA08"/>
<dbReference type="Proteomes" id="UP000314294">
    <property type="component" value="Unassembled WGS sequence"/>
</dbReference>
<evidence type="ECO:0000313" key="1">
    <source>
        <dbReference type="EMBL" id="TNN38039.1"/>
    </source>
</evidence>
<dbReference type="EMBL" id="SRLO01001414">
    <property type="protein sequence ID" value="TNN38039.1"/>
    <property type="molecule type" value="Genomic_DNA"/>
</dbReference>
<name>A0A4Z2FA08_9TELE</name>